<dbReference type="SUPFAM" id="SSF56529">
    <property type="entry name" value="FAH"/>
    <property type="match status" value="1"/>
</dbReference>
<dbReference type="GO" id="GO:0046872">
    <property type="term" value="F:metal ion binding"/>
    <property type="evidence" value="ECO:0007669"/>
    <property type="project" value="UniProtKB-KW"/>
</dbReference>
<comment type="similarity">
    <text evidence="1">Belongs to the FAH family.</text>
</comment>
<dbReference type="InterPro" id="IPR036663">
    <property type="entry name" value="Fumarylacetoacetase_C_sf"/>
</dbReference>
<evidence type="ECO:0000313" key="6">
    <source>
        <dbReference type="Proteomes" id="UP000240988"/>
    </source>
</evidence>
<dbReference type="PANTHER" id="PTHR42796">
    <property type="entry name" value="FUMARYLACETOACETATE HYDROLASE DOMAIN-CONTAINING PROTEIN 2A-RELATED"/>
    <property type="match status" value="1"/>
</dbReference>
<dbReference type="GO" id="GO:0044281">
    <property type="term" value="P:small molecule metabolic process"/>
    <property type="evidence" value="ECO:0007669"/>
    <property type="project" value="UniProtKB-ARBA"/>
</dbReference>
<evidence type="ECO:0000256" key="2">
    <source>
        <dbReference type="ARBA" id="ARBA00022723"/>
    </source>
</evidence>
<dbReference type="InterPro" id="IPR011234">
    <property type="entry name" value="Fumarylacetoacetase-like_C"/>
</dbReference>
<dbReference type="RefSeq" id="WP_077079473.1">
    <property type="nucleotide sequence ID" value="NZ_LT721901.1"/>
</dbReference>
<sequence length="279" mass="29640">MKIARIRLQGNDAWAVVDVNAGTVQPISGEIGDWGPAASEGRQTFEVAGPSVALTDVRLLPPITPTSTILGVGMNYWTHLEKLGVTERPPSTVGFIKPQVAIIGHDDELANPAITDQLDFEVELVAVMARAASKPDGHLTDAVLGYTVGNDVSARDAPSPMGGLDLFTMKALTGATPVGPWITTKDEFGGSGQIDVGISLRVNGEERQHDRTAKMIWSLDECLDYVVARVALRPGDIVFTGTTNGVGMEDGRFLRQGDVVEAEIEGIGVLRNVVGAKRS</sequence>
<dbReference type="PANTHER" id="PTHR42796:SF4">
    <property type="entry name" value="FUMARYLACETOACETATE HYDROLASE DOMAIN-CONTAINING PROTEIN 2A"/>
    <property type="match status" value="1"/>
</dbReference>
<evidence type="ECO:0000313" key="5">
    <source>
        <dbReference type="EMBL" id="SPM34891.1"/>
    </source>
</evidence>
<evidence type="ECO:0000259" key="4">
    <source>
        <dbReference type="Pfam" id="PF10370"/>
    </source>
</evidence>
<dbReference type="STRING" id="1841860.GCA_900157375_02715"/>
<feature type="domain" description="Fumarylacetoacetase-like C-terminal" evidence="3">
    <location>
        <begin position="68"/>
        <end position="274"/>
    </location>
</feature>
<proteinExistence type="inferred from homology"/>
<accession>A0A2U3NTP2</accession>
<dbReference type="AlphaFoldDB" id="A0A2U3NTP2"/>
<dbReference type="EMBL" id="FUFA01000004">
    <property type="protein sequence ID" value="SPM34891.1"/>
    <property type="molecule type" value="Genomic_DNA"/>
</dbReference>
<protein>
    <submittedName>
        <fullName evidence="5">2-keto-4-pentenoate hydratase/2-oxohepta-3-ene-1,7-dioic acid hydratase (Catechol pathway)</fullName>
    </submittedName>
</protein>
<keyword evidence="2" id="KW-0479">Metal-binding</keyword>
<dbReference type="OrthoDB" id="9805307at2"/>
<dbReference type="Gene3D" id="3.90.850.10">
    <property type="entry name" value="Fumarylacetoacetase-like, C-terminal domain"/>
    <property type="match status" value="1"/>
</dbReference>
<evidence type="ECO:0000259" key="3">
    <source>
        <dbReference type="Pfam" id="PF01557"/>
    </source>
</evidence>
<dbReference type="Pfam" id="PF01557">
    <property type="entry name" value="FAA_hydrolase"/>
    <property type="match status" value="1"/>
</dbReference>
<feature type="domain" description="Rv2993c-like N-terminal" evidence="4">
    <location>
        <begin position="1"/>
        <end position="62"/>
    </location>
</feature>
<organism evidence="5 6">
    <name type="scientific">Mycobacterium rhizamassiliense</name>
    <dbReference type="NCBI Taxonomy" id="1841860"/>
    <lineage>
        <taxon>Bacteria</taxon>
        <taxon>Bacillati</taxon>
        <taxon>Actinomycetota</taxon>
        <taxon>Actinomycetes</taxon>
        <taxon>Mycobacteriales</taxon>
        <taxon>Mycobacteriaceae</taxon>
        <taxon>Mycobacterium</taxon>
    </lineage>
</organism>
<dbReference type="GO" id="GO:0003824">
    <property type="term" value="F:catalytic activity"/>
    <property type="evidence" value="ECO:0007669"/>
    <property type="project" value="InterPro"/>
</dbReference>
<keyword evidence="6" id="KW-1185">Reference proteome</keyword>
<reference evidence="5 6" key="1">
    <citation type="submission" date="2017-01" db="EMBL/GenBank/DDBJ databases">
        <authorList>
            <consortium name="Urmite Genomes"/>
        </authorList>
    </citation>
    <scope>NUCLEOTIDE SEQUENCE [LARGE SCALE GENOMIC DNA]</scope>
    <source>
        <strain evidence="5 6">AB57</strain>
    </source>
</reference>
<evidence type="ECO:0000256" key="1">
    <source>
        <dbReference type="ARBA" id="ARBA00010211"/>
    </source>
</evidence>
<dbReference type="Proteomes" id="UP000240988">
    <property type="component" value="Unassembled WGS sequence"/>
</dbReference>
<gene>
    <name evidence="5" type="ORF">MRAB57_2712</name>
</gene>
<dbReference type="InterPro" id="IPR051121">
    <property type="entry name" value="FAH"/>
</dbReference>
<dbReference type="Pfam" id="PF10370">
    <property type="entry name" value="Rv2993c-like_N"/>
    <property type="match status" value="1"/>
</dbReference>
<name>A0A2U3NTP2_9MYCO</name>
<dbReference type="InterPro" id="IPR018833">
    <property type="entry name" value="Rv2993c-like_N"/>
</dbReference>